<evidence type="ECO:0000313" key="1">
    <source>
        <dbReference type="EMBL" id="SIS82449.1"/>
    </source>
</evidence>
<gene>
    <name evidence="1" type="ORF">SAMN05421759_10486</name>
</gene>
<accession>A0A1N7M901</accession>
<evidence type="ECO:0000313" key="2">
    <source>
        <dbReference type="Proteomes" id="UP000186684"/>
    </source>
</evidence>
<dbReference type="Proteomes" id="UP000186684">
    <property type="component" value="Unassembled WGS sequence"/>
</dbReference>
<reference evidence="2" key="1">
    <citation type="submission" date="2017-01" db="EMBL/GenBank/DDBJ databases">
        <authorList>
            <person name="Varghese N."/>
            <person name="Submissions S."/>
        </authorList>
    </citation>
    <scope>NUCLEOTIDE SEQUENCE [LARGE SCALE GENOMIC DNA]</scope>
    <source>
        <strain evidence="2">DSM 29430</strain>
    </source>
</reference>
<sequence>MMWHAREFETEAEDAVDVSFLTAELLNEIGELCCPSLSGYVEYMIDRWSQQPAPGAS</sequence>
<protein>
    <submittedName>
        <fullName evidence="1">Uncharacterized protein</fullName>
    </submittedName>
</protein>
<dbReference type="RefSeq" id="WP_159441620.1">
    <property type="nucleotide sequence ID" value="NZ_FTOQ01000004.1"/>
</dbReference>
<name>A0A1N7M901_9RHOB</name>
<organism evidence="1 2">
    <name type="scientific">Roseivivax lentus</name>
    <dbReference type="NCBI Taxonomy" id="633194"/>
    <lineage>
        <taxon>Bacteria</taxon>
        <taxon>Pseudomonadati</taxon>
        <taxon>Pseudomonadota</taxon>
        <taxon>Alphaproteobacteria</taxon>
        <taxon>Rhodobacterales</taxon>
        <taxon>Roseobacteraceae</taxon>
        <taxon>Roseivivax</taxon>
    </lineage>
</organism>
<keyword evidence="2" id="KW-1185">Reference proteome</keyword>
<dbReference type="EMBL" id="FTOQ01000004">
    <property type="protein sequence ID" value="SIS82449.1"/>
    <property type="molecule type" value="Genomic_DNA"/>
</dbReference>
<dbReference type="AlphaFoldDB" id="A0A1N7M901"/>
<proteinExistence type="predicted"/>
<dbReference type="STRING" id="633194.SAMN05421759_10486"/>